<dbReference type="OrthoDB" id="605328at2759"/>
<evidence type="ECO:0000259" key="1">
    <source>
        <dbReference type="Pfam" id="PF00646"/>
    </source>
</evidence>
<organism evidence="3 4">
    <name type="scientific">Cuscuta campestris</name>
    <dbReference type="NCBI Taxonomy" id="132261"/>
    <lineage>
        <taxon>Eukaryota</taxon>
        <taxon>Viridiplantae</taxon>
        <taxon>Streptophyta</taxon>
        <taxon>Embryophyta</taxon>
        <taxon>Tracheophyta</taxon>
        <taxon>Spermatophyta</taxon>
        <taxon>Magnoliopsida</taxon>
        <taxon>eudicotyledons</taxon>
        <taxon>Gunneridae</taxon>
        <taxon>Pentapetalae</taxon>
        <taxon>asterids</taxon>
        <taxon>lamiids</taxon>
        <taxon>Solanales</taxon>
        <taxon>Convolvulaceae</taxon>
        <taxon>Cuscuteae</taxon>
        <taxon>Cuscuta</taxon>
        <taxon>Cuscuta subgen. Grammica</taxon>
        <taxon>Cuscuta sect. Cleistogrammica</taxon>
    </lineage>
</organism>
<evidence type="ECO:0000313" key="4">
    <source>
        <dbReference type="Proteomes" id="UP000595140"/>
    </source>
</evidence>
<dbReference type="PANTHER" id="PTHR35546:SF114">
    <property type="entry name" value="F-BOX DOMAIN-CONTAINING PROTEIN"/>
    <property type="match status" value="1"/>
</dbReference>
<dbReference type="InterPro" id="IPR001810">
    <property type="entry name" value="F-box_dom"/>
</dbReference>
<gene>
    <name evidence="3" type="ORF">CCAM_LOCUS38558</name>
</gene>
<sequence length="433" mass="51107">MEFHSQIVSLEKEERIGRFTEHRVRMIYIEFKLLPKIESYHNQRKEEQSTVQIPCSQHWSKSFRDWSKLPEDMWVEILCRISQKQVSRYKAVCMTWNHLISNVCIPRLYLSSDIYGFLYNSKSEPLLSFRYNRPPRIPELRPDDTCYQLIPSFPHIPYFLSYCNGMLLFNDSRILHFFVCNPAVNQCVTIPPCPDGCRNMQYSSLAFDLIRSIHFKLVCFHCEGSPITFYVFSSDSGRWDIHEVTFEHPAAMHRWYEHAVYSNGVLCYLSESKHLVCLGIDRMNASAIDLPRKDTMELLGFIGESRGHLYHSNHDHSNIFFWMLEGCFETARWICMLTICIQDVVANPKVGNMLKHQGISTFMPYALHPEANIIFIGTHKNIIAYDYSACELRGLWKIKEFKSRALDQRTLWLYRQCFVNLKGLTRHHEPYYF</sequence>
<dbReference type="InterPro" id="IPR036047">
    <property type="entry name" value="F-box-like_dom_sf"/>
</dbReference>
<dbReference type="InterPro" id="IPR056592">
    <property type="entry name" value="Beta-prop_At3g26010-like"/>
</dbReference>
<dbReference type="PANTHER" id="PTHR35546">
    <property type="entry name" value="F-BOX PROTEIN INTERACTION DOMAIN PROTEIN-RELATED"/>
    <property type="match status" value="1"/>
</dbReference>
<dbReference type="Gene3D" id="1.20.1280.50">
    <property type="match status" value="1"/>
</dbReference>
<protein>
    <submittedName>
        <fullName evidence="3">Uncharacterized protein</fullName>
    </submittedName>
</protein>
<evidence type="ECO:0000313" key="3">
    <source>
        <dbReference type="EMBL" id="VFQ96782.1"/>
    </source>
</evidence>
<dbReference type="Pfam" id="PF00646">
    <property type="entry name" value="F-box"/>
    <property type="match status" value="1"/>
</dbReference>
<dbReference type="Pfam" id="PF24750">
    <property type="entry name" value="b-prop_At3g26010-like"/>
    <property type="match status" value="1"/>
</dbReference>
<keyword evidence="4" id="KW-1185">Reference proteome</keyword>
<feature type="domain" description="F-box protein At3g26010-like beta-propeller" evidence="2">
    <location>
        <begin position="158"/>
        <end position="380"/>
    </location>
</feature>
<evidence type="ECO:0000259" key="2">
    <source>
        <dbReference type="Pfam" id="PF24750"/>
    </source>
</evidence>
<proteinExistence type="predicted"/>
<accession>A0A484N6P8</accession>
<dbReference type="EMBL" id="OOIL02006271">
    <property type="protein sequence ID" value="VFQ96782.1"/>
    <property type="molecule type" value="Genomic_DNA"/>
</dbReference>
<feature type="domain" description="F-box" evidence="1">
    <location>
        <begin position="66"/>
        <end position="105"/>
    </location>
</feature>
<dbReference type="InterPro" id="IPR055290">
    <property type="entry name" value="At3g26010-like"/>
</dbReference>
<dbReference type="SUPFAM" id="SSF81383">
    <property type="entry name" value="F-box domain"/>
    <property type="match status" value="1"/>
</dbReference>
<name>A0A484N6P8_9ASTE</name>
<reference evidence="3" key="1">
    <citation type="submission" date="2018-04" db="EMBL/GenBank/DDBJ databases">
        <authorList>
            <person name="Vogel A."/>
        </authorList>
    </citation>
    <scope>NUCLEOTIDE SEQUENCE [LARGE SCALE GENOMIC DNA]</scope>
</reference>
<dbReference type="AlphaFoldDB" id="A0A484N6P8"/>
<dbReference type="Proteomes" id="UP000595140">
    <property type="component" value="Unassembled WGS sequence"/>
</dbReference>